<feature type="region of interest" description="Disordered" evidence="1">
    <location>
        <begin position="1"/>
        <end position="49"/>
    </location>
</feature>
<accession>A0A9Q4MRI7</accession>
<reference evidence="2 3" key="1">
    <citation type="journal article" date="2019" name="Nat. Med.">
        <title>A library of human gut bacterial isolates paired with longitudinal multiomics data enables mechanistic microbiome research.</title>
        <authorList>
            <person name="Poyet M."/>
            <person name="Groussin M."/>
            <person name="Gibbons S.M."/>
            <person name="Avila-Pacheco J."/>
            <person name="Jiang X."/>
            <person name="Kearney S.M."/>
            <person name="Perrotta A.R."/>
            <person name="Berdy B."/>
            <person name="Zhao S."/>
            <person name="Lieberman T.D."/>
            <person name="Swanson P.K."/>
            <person name="Smith M."/>
            <person name="Roesemann S."/>
            <person name="Alexander J.E."/>
            <person name="Rich S.A."/>
            <person name="Livny J."/>
            <person name="Vlamakis H."/>
            <person name="Clish C."/>
            <person name="Bullock K."/>
            <person name="Deik A."/>
            <person name="Scott J."/>
            <person name="Pierce K.A."/>
            <person name="Xavier R.J."/>
            <person name="Alm E.J."/>
        </authorList>
    </citation>
    <scope>NUCLEOTIDE SEQUENCE [LARGE SCALE GENOMIC DNA]</scope>
    <source>
        <strain evidence="2 3">BIOML-A20</strain>
    </source>
</reference>
<evidence type="ECO:0000313" key="2">
    <source>
        <dbReference type="EMBL" id="MSB75033.1"/>
    </source>
</evidence>
<dbReference type="EMBL" id="WKMO01000018">
    <property type="protein sequence ID" value="MSB75033.1"/>
    <property type="molecule type" value="Genomic_DNA"/>
</dbReference>
<comment type="caution">
    <text evidence="2">The sequence shown here is derived from an EMBL/GenBank/DDBJ whole genome shotgun (WGS) entry which is preliminary data.</text>
</comment>
<protein>
    <submittedName>
        <fullName evidence="2">Uncharacterized protein</fullName>
    </submittedName>
</protein>
<dbReference type="RefSeq" id="WP_008778088.1">
    <property type="nucleotide sequence ID" value="NZ_WKMN01000003.1"/>
</dbReference>
<proteinExistence type="predicted"/>
<dbReference type="Proteomes" id="UP000441609">
    <property type="component" value="Unassembled WGS sequence"/>
</dbReference>
<sequence length="49" mass="5561">MVTYRHGGMTCHPKLAKEERHPATTDSAADFEERKSHSSLGRFLHAPLR</sequence>
<organism evidence="2 3">
    <name type="scientific">Parabacteroides distasonis</name>
    <dbReference type="NCBI Taxonomy" id="823"/>
    <lineage>
        <taxon>Bacteria</taxon>
        <taxon>Pseudomonadati</taxon>
        <taxon>Bacteroidota</taxon>
        <taxon>Bacteroidia</taxon>
        <taxon>Bacteroidales</taxon>
        <taxon>Tannerellaceae</taxon>
        <taxon>Parabacteroides</taxon>
    </lineage>
</organism>
<gene>
    <name evidence="2" type="ORF">GKD70_17375</name>
</gene>
<dbReference type="AlphaFoldDB" id="A0A9Q4MRI7"/>
<evidence type="ECO:0000313" key="3">
    <source>
        <dbReference type="Proteomes" id="UP000441609"/>
    </source>
</evidence>
<name>A0A9Q4MRI7_PARDI</name>
<evidence type="ECO:0000256" key="1">
    <source>
        <dbReference type="SAM" id="MobiDB-lite"/>
    </source>
</evidence>